<accession>A0ABM3MWI5</accession>
<dbReference type="PANTHER" id="PTHR11012:SF54">
    <property type="entry name" value="CHK KINASE-LIKE DOMAIN-CONTAINING PROTEIN"/>
    <property type="match status" value="1"/>
</dbReference>
<keyword evidence="2" id="KW-1185">Reference proteome</keyword>
<evidence type="ECO:0000259" key="1">
    <source>
        <dbReference type="SMART" id="SM00587"/>
    </source>
</evidence>
<dbReference type="SMART" id="SM00587">
    <property type="entry name" value="CHK"/>
    <property type="match status" value="1"/>
</dbReference>
<name>A0ABM3MWI5_GALME</name>
<feature type="domain" description="CHK kinase-like" evidence="1">
    <location>
        <begin position="121"/>
        <end position="309"/>
    </location>
</feature>
<proteinExistence type="predicted"/>
<evidence type="ECO:0000313" key="3">
    <source>
        <dbReference type="RefSeq" id="XP_052755702.1"/>
    </source>
</evidence>
<dbReference type="InterPro" id="IPR015897">
    <property type="entry name" value="CHK_kinase-like"/>
</dbReference>
<dbReference type="Pfam" id="PF02958">
    <property type="entry name" value="EcKL"/>
    <property type="match status" value="1"/>
</dbReference>
<organism evidence="2 3">
    <name type="scientific">Galleria mellonella</name>
    <name type="common">Greater wax moth</name>
    <dbReference type="NCBI Taxonomy" id="7137"/>
    <lineage>
        <taxon>Eukaryota</taxon>
        <taxon>Metazoa</taxon>
        <taxon>Ecdysozoa</taxon>
        <taxon>Arthropoda</taxon>
        <taxon>Hexapoda</taxon>
        <taxon>Insecta</taxon>
        <taxon>Pterygota</taxon>
        <taxon>Neoptera</taxon>
        <taxon>Endopterygota</taxon>
        <taxon>Lepidoptera</taxon>
        <taxon>Glossata</taxon>
        <taxon>Ditrysia</taxon>
        <taxon>Pyraloidea</taxon>
        <taxon>Pyralidae</taxon>
        <taxon>Galleriinae</taxon>
        <taxon>Galleria</taxon>
    </lineage>
</organism>
<dbReference type="PANTHER" id="PTHR11012">
    <property type="entry name" value="PROTEIN KINASE-LIKE DOMAIN-CONTAINING"/>
    <property type="match status" value="1"/>
</dbReference>
<sequence>MAPESLRKLVEDIAKENEYENPNITINPISTGGANYSSELFTITVSKSGKEDLHLFAKVIIINETIRSQMPAAIFDVERLIYVELLKKYEDIEIAHDVPLTRRLVVPKYYGCNPKIFEESIVLEDLSKKGYTTYDRFKPINWEYAAGAVESLAKFHALSIAYSEENPEEFKAFVEKTDFQKEMFVGMLHQMYEQRIQTTLSVTAEKHKDKLQKYLETHVNIEAIMNISQSSQRRVLCHGDYRPSNLMHKYNEDGTIHVIPVDFQTIQCDSPLYDLIYFIFTGSDEKFRREHFQDLTDHYYQELSNALRSLKLNPDVIYPKTAFELELKEYLPYGLLIAIIGLPIITVDVDNAPSMQGDGGFEVFSMAKTSSLYPERMNGVINDYFRWGIIE</sequence>
<evidence type="ECO:0000313" key="2">
    <source>
        <dbReference type="Proteomes" id="UP001652740"/>
    </source>
</evidence>
<dbReference type="RefSeq" id="XP_052755702.1">
    <property type="nucleotide sequence ID" value="XM_052899742.1"/>
</dbReference>
<dbReference type="SUPFAM" id="SSF56112">
    <property type="entry name" value="Protein kinase-like (PK-like)"/>
    <property type="match status" value="1"/>
</dbReference>
<dbReference type="InterPro" id="IPR004119">
    <property type="entry name" value="EcKL"/>
</dbReference>
<dbReference type="Proteomes" id="UP001652740">
    <property type="component" value="Unplaced"/>
</dbReference>
<dbReference type="GeneID" id="113515772"/>
<gene>
    <name evidence="3" type="primary">LOC113515772</name>
</gene>
<reference evidence="3" key="1">
    <citation type="submission" date="2025-08" db="UniProtKB">
        <authorList>
            <consortium name="RefSeq"/>
        </authorList>
    </citation>
    <scope>IDENTIFICATION</scope>
    <source>
        <tissue evidence="3">Whole larvae</tissue>
    </source>
</reference>
<dbReference type="InterPro" id="IPR011009">
    <property type="entry name" value="Kinase-like_dom_sf"/>
</dbReference>
<protein>
    <submittedName>
        <fullName evidence="3">Uncharacterized protein LOC113515772</fullName>
    </submittedName>
</protein>
<dbReference type="Gene3D" id="3.90.1200.10">
    <property type="match status" value="1"/>
</dbReference>